<dbReference type="EMBL" id="JACWMS010000001">
    <property type="protein sequence ID" value="MBD1319224.1"/>
    <property type="molecule type" value="Genomic_DNA"/>
</dbReference>
<keyword evidence="2" id="KW-0378">Hydrolase</keyword>
<evidence type="ECO:0000313" key="3">
    <source>
        <dbReference type="Proteomes" id="UP000602395"/>
    </source>
</evidence>
<reference evidence="2 3" key="1">
    <citation type="submission" date="2020-09" db="EMBL/GenBank/DDBJ databases">
        <title>Novel species in genus Gordonia.</title>
        <authorList>
            <person name="Zhang G."/>
        </authorList>
    </citation>
    <scope>NUCLEOTIDE SEQUENCE [LARGE SCALE GENOMIC DNA]</scope>
    <source>
        <strain evidence="2 3">ON-33</strain>
    </source>
</reference>
<dbReference type="Pfam" id="PF10103">
    <property type="entry name" value="Zincin_2"/>
    <property type="match status" value="1"/>
</dbReference>
<accession>A0ABR7W8T7</accession>
<feature type="region of interest" description="Disordered" evidence="1">
    <location>
        <begin position="122"/>
        <end position="164"/>
    </location>
</feature>
<dbReference type="NCBIfam" id="TIGR03624">
    <property type="entry name" value="putative hydrolase"/>
    <property type="match status" value="1"/>
</dbReference>
<evidence type="ECO:0000313" key="2">
    <source>
        <dbReference type="EMBL" id="MBD1319224.1"/>
    </source>
</evidence>
<evidence type="ECO:0000256" key="1">
    <source>
        <dbReference type="SAM" id="MobiDB-lite"/>
    </source>
</evidence>
<comment type="caution">
    <text evidence="2">The sequence shown here is derived from an EMBL/GenBank/DDBJ whole genome shotgun (WGS) entry which is preliminary data.</text>
</comment>
<sequence>MTSSELTSSDLTSSDAPGADRGPADAESIGARIDWGLAAATGKRLARPGPKTTAYTLDAAYAELAEAATRAEAPVREVTGLADGLRVPTTRILDRKEWVDAAAQSMQSMLGAGSGASGPVGLGAGSGASGPDGHGAGSGASGPVGLGAGSGPDATDHDDDGGSPNAIEAALAGFSAKAGGLQAGGLLAFLSGAILGQYDPFTPDPETGDPGVLMVVAPNIISVERSLRVVPSDFRLWVCLHEVTHRVQFSANPWLRQYMVDNLEILTSDSGESTSEIVARITSTLRGSDEKPREKGVLGAMQLLQTPEQFEAFNRMMMLGTLLEGHADHVMDAVGPVHVPTVASIRAAFDKRRGAPRNPVQRIIRALIGMDAKIAQYVRGKAFVDEVVGAVGMETFNTIWTSPETMPRPNEIDEPRVWMQRVL</sequence>
<dbReference type="PANTHER" id="PTHR39420:SF1">
    <property type="entry name" value="HYDROLASE"/>
    <property type="match status" value="1"/>
</dbReference>
<keyword evidence="2" id="KW-0645">Protease</keyword>
<feature type="compositionally biased region" description="Low complexity" evidence="1">
    <location>
        <begin position="1"/>
        <end position="21"/>
    </location>
</feature>
<dbReference type="Proteomes" id="UP000602395">
    <property type="component" value="Unassembled WGS sequence"/>
</dbReference>
<keyword evidence="2" id="KW-0482">Metalloprotease</keyword>
<dbReference type="InterPro" id="IPR042271">
    <property type="entry name" value="Zinicin_2_N"/>
</dbReference>
<proteinExistence type="predicted"/>
<dbReference type="RefSeq" id="WP_190266095.1">
    <property type="nucleotide sequence ID" value="NZ_BAABAD010000003.1"/>
</dbReference>
<feature type="region of interest" description="Disordered" evidence="1">
    <location>
        <begin position="1"/>
        <end position="27"/>
    </location>
</feature>
<dbReference type="InterPro" id="IPR018766">
    <property type="entry name" value="Zinicin_2"/>
</dbReference>
<dbReference type="PANTHER" id="PTHR39420">
    <property type="match status" value="1"/>
</dbReference>
<keyword evidence="3" id="KW-1185">Reference proteome</keyword>
<dbReference type="InterPro" id="IPR022454">
    <property type="entry name" value="CHP03883_F420-assoc"/>
</dbReference>
<organism evidence="2 3">
    <name type="scientific">Gordonia hankookensis</name>
    <dbReference type="NCBI Taxonomy" id="589403"/>
    <lineage>
        <taxon>Bacteria</taxon>
        <taxon>Bacillati</taxon>
        <taxon>Actinomycetota</taxon>
        <taxon>Actinomycetes</taxon>
        <taxon>Mycobacteriales</taxon>
        <taxon>Gordoniaceae</taxon>
        <taxon>Gordonia</taxon>
    </lineage>
</organism>
<dbReference type="GO" id="GO:0008237">
    <property type="term" value="F:metallopeptidase activity"/>
    <property type="evidence" value="ECO:0007669"/>
    <property type="project" value="UniProtKB-KW"/>
</dbReference>
<dbReference type="Gene3D" id="1.20.150.30">
    <property type="entry name" value="Zincin-like metallopeptidase, N-terminal domain"/>
    <property type="match status" value="1"/>
</dbReference>
<feature type="compositionally biased region" description="Gly residues" evidence="1">
    <location>
        <begin position="122"/>
        <end position="150"/>
    </location>
</feature>
<gene>
    <name evidence="2" type="ORF">IDF66_06470</name>
</gene>
<protein>
    <submittedName>
        <fullName evidence="2">Zinc-dependent metalloprotease</fullName>
    </submittedName>
</protein>
<dbReference type="SUPFAM" id="SSF55486">
    <property type="entry name" value="Metalloproteases ('zincins'), catalytic domain"/>
    <property type="match status" value="1"/>
</dbReference>
<dbReference type="NCBIfam" id="TIGR03883">
    <property type="entry name" value="DUF2342_F420"/>
    <property type="match status" value="1"/>
</dbReference>
<name>A0ABR7W8T7_9ACTN</name>